<dbReference type="Pfam" id="PF13302">
    <property type="entry name" value="Acetyltransf_3"/>
    <property type="match status" value="1"/>
</dbReference>
<evidence type="ECO:0000313" key="4">
    <source>
        <dbReference type="EMBL" id="VCT84251.1"/>
    </source>
</evidence>
<dbReference type="Proteomes" id="UP000220840">
    <property type="component" value="Unassembled WGS sequence"/>
</dbReference>
<evidence type="ECO:0000313" key="5">
    <source>
        <dbReference type="Proteomes" id="UP000220840"/>
    </source>
</evidence>
<sequence>MISLSKIKEDDLYLLGKWRINNKFLNKHSSEIRLNLEKERIWFNKIMTDELCKYWIIDINNIKIGVININNIDIKNKECCLEYSIQDIHFKERDMIYTIIFYICDYIFNVMNLDKIYCNVHRFDKFNIKLLKRIGNEIKDSIMYCDKDLINICIDRKDCQTLKDKDFLEKIFIE</sequence>
<dbReference type="InterPro" id="IPR016181">
    <property type="entry name" value="Acyl_CoA_acyltransferase"/>
</dbReference>
<dbReference type="STRING" id="137838.GCA_001458595_02203"/>
<reference evidence="3 5" key="1">
    <citation type="submission" date="2017-10" db="EMBL/GenBank/DDBJ databases">
        <title>Effective Description of Clostridium neonatale sp. nov. linked to necrotizing enterocolitis in neonates and a clarification of species assignable to the genus Clostridium (Prazmowski 1880) emend. Lawson and Rainey 2016.</title>
        <authorList>
            <person name="Bernard K."/>
            <person name="Burdz T."/>
            <person name="Wiebe D."/>
            <person name="Balcewich B."/>
            <person name="Alfa M."/>
            <person name="Bernier A.-M."/>
        </authorList>
    </citation>
    <scope>NUCLEOTIDE SEQUENCE [LARGE SCALE GENOMIC DNA]</scope>
    <source>
        <strain evidence="3 5">LCDC99A005</strain>
    </source>
</reference>
<feature type="domain" description="N-acetyltransferase" evidence="1">
    <location>
        <begin position="4"/>
        <end position="135"/>
    </location>
</feature>
<reference evidence="2" key="3">
    <citation type="submission" date="2021-10" db="EMBL/GenBank/DDBJ databases">
        <authorList>
            <person name="Mesa V."/>
        </authorList>
    </citation>
    <scope>NUCLEOTIDE SEQUENCE</scope>
    <source>
        <strain evidence="2">CC3_PB</strain>
    </source>
</reference>
<dbReference type="Proteomes" id="UP000789738">
    <property type="component" value="Unassembled WGS sequence"/>
</dbReference>
<name>A0A2A7MGW1_9CLOT</name>
<evidence type="ECO:0000313" key="3">
    <source>
        <dbReference type="EMBL" id="PEG30839.1"/>
    </source>
</evidence>
<evidence type="ECO:0000313" key="2">
    <source>
        <dbReference type="EMBL" id="CAG9708486.1"/>
    </source>
</evidence>
<organism evidence="3 5">
    <name type="scientific">Clostridium neonatale</name>
    <dbReference type="NCBI Taxonomy" id="137838"/>
    <lineage>
        <taxon>Bacteria</taxon>
        <taxon>Bacillati</taxon>
        <taxon>Bacillota</taxon>
        <taxon>Clostridia</taxon>
        <taxon>Eubacteriales</taxon>
        <taxon>Clostridiaceae</taxon>
        <taxon>Clostridium</taxon>
    </lineage>
</organism>
<reference evidence="4 6" key="2">
    <citation type="submission" date="2018-06" db="EMBL/GenBank/DDBJ databases">
        <authorList>
            <consortium name="IHU Genomes"/>
        </authorList>
    </citation>
    <scope>NUCLEOTIDE SEQUENCE [LARGE SCALE GENOMIC DNA]</scope>
    <source>
        <strain evidence="4 6">NEC25</strain>
    </source>
</reference>
<dbReference type="Gene3D" id="3.40.630.30">
    <property type="match status" value="1"/>
</dbReference>
<dbReference type="AlphaFoldDB" id="A0A2A7MGW1"/>
<evidence type="ECO:0000313" key="6">
    <source>
        <dbReference type="Proteomes" id="UP000431451"/>
    </source>
</evidence>
<dbReference type="SUPFAM" id="SSF55729">
    <property type="entry name" value="Acyl-CoA N-acyltransferases (Nat)"/>
    <property type="match status" value="1"/>
</dbReference>
<dbReference type="Proteomes" id="UP000431451">
    <property type="component" value="Unassembled WGS sequence"/>
</dbReference>
<dbReference type="EMBL" id="UWJD01000001">
    <property type="protein sequence ID" value="VCT84251.1"/>
    <property type="molecule type" value="Genomic_DNA"/>
</dbReference>
<proteinExistence type="predicted"/>
<keyword evidence="5" id="KW-1185">Reference proteome</keyword>
<dbReference type="EMBL" id="PDCJ01000001">
    <property type="protein sequence ID" value="PEG30839.1"/>
    <property type="molecule type" value="Genomic_DNA"/>
</dbReference>
<evidence type="ECO:0000259" key="1">
    <source>
        <dbReference type="Pfam" id="PF13302"/>
    </source>
</evidence>
<dbReference type="InterPro" id="IPR000182">
    <property type="entry name" value="GNAT_dom"/>
</dbReference>
<protein>
    <submittedName>
        <fullName evidence="2 3">N-acetyltransferase</fullName>
    </submittedName>
</protein>
<gene>
    <name evidence="2" type="ORF">CNEO_43643</name>
    <name evidence="4" type="ORF">CNEONATNEC25_01851</name>
    <name evidence="3" type="ORF">CQ394_03710</name>
</gene>
<dbReference type="GO" id="GO:0016747">
    <property type="term" value="F:acyltransferase activity, transferring groups other than amino-acyl groups"/>
    <property type="evidence" value="ECO:0007669"/>
    <property type="project" value="InterPro"/>
</dbReference>
<dbReference type="OrthoDB" id="9795206at2"/>
<keyword evidence="3" id="KW-0808">Transferase</keyword>
<dbReference type="EMBL" id="CAKJVE010000004">
    <property type="protein sequence ID" value="CAG9708486.1"/>
    <property type="molecule type" value="Genomic_DNA"/>
</dbReference>
<dbReference type="RefSeq" id="WP_058295006.1">
    <property type="nucleotide sequence ID" value="NZ_CAKJVE010000004.1"/>
</dbReference>
<accession>A0A2A7MGW1</accession>